<evidence type="ECO:0000313" key="2">
    <source>
        <dbReference type="Proteomes" id="UP000230066"/>
    </source>
</evidence>
<name>A0A4E0QXC2_FASHE</name>
<comment type="caution">
    <text evidence="1">The sequence shown here is derived from an EMBL/GenBank/DDBJ whole genome shotgun (WGS) entry which is preliminary data.</text>
</comment>
<proteinExistence type="predicted"/>
<accession>A0A4E0QXC2</accession>
<keyword evidence="2" id="KW-1185">Reference proteome</keyword>
<protein>
    <submittedName>
        <fullName evidence="1">Uncharacterized protein</fullName>
    </submittedName>
</protein>
<dbReference type="EMBL" id="JXXN02005432">
    <property type="protein sequence ID" value="THD19909.1"/>
    <property type="molecule type" value="Genomic_DNA"/>
</dbReference>
<evidence type="ECO:0000313" key="1">
    <source>
        <dbReference type="EMBL" id="THD19909.1"/>
    </source>
</evidence>
<dbReference type="AlphaFoldDB" id="A0A4E0QXC2"/>
<organism evidence="1 2">
    <name type="scientific">Fasciola hepatica</name>
    <name type="common">Liver fluke</name>
    <dbReference type="NCBI Taxonomy" id="6192"/>
    <lineage>
        <taxon>Eukaryota</taxon>
        <taxon>Metazoa</taxon>
        <taxon>Spiralia</taxon>
        <taxon>Lophotrochozoa</taxon>
        <taxon>Platyhelminthes</taxon>
        <taxon>Trematoda</taxon>
        <taxon>Digenea</taxon>
        <taxon>Plagiorchiida</taxon>
        <taxon>Echinostomata</taxon>
        <taxon>Echinostomatoidea</taxon>
        <taxon>Fasciolidae</taxon>
        <taxon>Fasciola</taxon>
    </lineage>
</organism>
<gene>
    <name evidence="1" type="ORF">D915_009394</name>
</gene>
<sequence length="73" mass="7990">MRASLSLDELKKVRSPDPLEQATKEWGSESDFDLALQLRYEGMQQMQETTRIFASAGAAASRLGIATQDAASN</sequence>
<dbReference type="Proteomes" id="UP000230066">
    <property type="component" value="Unassembled WGS sequence"/>
</dbReference>
<reference evidence="1" key="1">
    <citation type="submission" date="2019-03" db="EMBL/GenBank/DDBJ databases">
        <title>Improved annotation for the trematode Fasciola hepatica.</title>
        <authorList>
            <person name="Choi Y.-J."/>
            <person name="Martin J."/>
            <person name="Mitreva M."/>
        </authorList>
    </citation>
    <scope>NUCLEOTIDE SEQUENCE [LARGE SCALE GENOMIC DNA]</scope>
</reference>